<accession>A0A139ACI2</accession>
<evidence type="ECO:0000313" key="1">
    <source>
        <dbReference type="EMBL" id="KXS14379.1"/>
    </source>
</evidence>
<keyword evidence="2" id="KW-1185">Reference proteome</keyword>
<gene>
    <name evidence="1" type="ORF">M427DRAFT_341035</name>
</gene>
<dbReference type="Proteomes" id="UP000070544">
    <property type="component" value="Unassembled WGS sequence"/>
</dbReference>
<organism evidence="1 2">
    <name type="scientific">Gonapodya prolifera (strain JEL478)</name>
    <name type="common">Monoblepharis prolifera</name>
    <dbReference type="NCBI Taxonomy" id="1344416"/>
    <lineage>
        <taxon>Eukaryota</taxon>
        <taxon>Fungi</taxon>
        <taxon>Fungi incertae sedis</taxon>
        <taxon>Chytridiomycota</taxon>
        <taxon>Chytridiomycota incertae sedis</taxon>
        <taxon>Monoblepharidomycetes</taxon>
        <taxon>Monoblepharidales</taxon>
        <taxon>Gonapodyaceae</taxon>
        <taxon>Gonapodya</taxon>
    </lineage>
</organism>
<proteinExistence type="predicted"/>
<reference evidence="1 2" key="1">
    <citation type="journal article" date="2015" name="Genome Biol. Evol.">
        <title>Phylogenomic analyses indicate that early fungi evolved digesting cell walls of algal ancestors of land plants.</title>
        <authorList>
            <person name="Chang Y."/>
            <person name="Wang S."/>
            <person name="Sekimoto S."/>
            <person name="Aerts A.L."/>
            <person name="Choi C."/>
            <person name="Clum A."/>
            <person name="LaButti K.M."/>
            <person name="Lindquist E.A."/>
            <person name="Yee Ngan C."/>
            <person name="Ohm R.A."/>
            <person name="Salamov A.A."/>
            <person name="Grigoriev I.V."/>
            <person name="Spatafora J.W."/>
            <person name="Berbee M.L."/>
        </authorList>
    </citation>
    <scope>NUCLEOTIDE SEQUENCE [LARGE SCALE GENOMIC DNA]</scope>
    <source>
        <strain evidence="1 2">JEL478</strain>
    </source>
</reference>
<name>A0A139ACI2_GONPJ</name>
<protein>
    <submittedName>
        <fullName evidence="1">Uncharacterized protein</fullName>
    </submittedName>
</protein>
<sequence length="170" mass="18602">MWRLEQCIRVPSCGFAQTSSTRNDGSAARAKFTRTRKFSDTRPASLSKPESVLATKTVTGDIPCCATDRRLCPSRWAQGIASAEALRGTKCVSSSLSRVRHHQGRTGEGLRDVPDRATRWSSNQAQHRGLSRWGGMGMGRIMINGGVGPRLASCMIGPARLDFDLIVQHF</sequence>
<evidence type="ECO:0000313" key="2">
    <source>
        <dbReference type="Proteomes" id="UP000070544"/>
    </source>
</evidence>
<dbReference type="EMBL" id="KQ965769">
    <property type="protein sequence ID" value="KXS14379.1"/>
    <property type="molecule type" value="Genomic_DNA"/>
</dbReference>
<dbReference type="AlphaFoldDB" id="A0A139ACI2"/>